<protein>
    <submittedName>
        <fullName evidence="1">Uncharacterized protein</fullName>
    </submittedName>
</protein>
<organism evidence="1 2">
    <name type="scientific">Zosterops borbonicus</name>
    <dbReference type="NCBI Taxonomy" id="364589"/>
    <lineage>
        <taxon>Eukaryota</taxon>
        <taxon>Metazoa</taxon>
        <taxon>Chordata</taxon>
        <taxon>Craniata</taxon>
        <taxon>Vertebrata</taxon>
        <taxon>Euteleostomi</taxon>
        <taxon>Archelosauria</taxon>
        <taxon>Archosauria</taxon>
        <taxon>Dinosauria</taxon>
        <taxon>Saurischia</taxon>
        <taxon>Theropoda</taxon>
        <taxon>Coelurosauria</taxon>
        <taxon>Aves</taxon>
        <taxon>Neognathae</taxon>
        <taxon>Neoaves</taxon>
        <taxon>Telluraves</taxon>
        <taxon>Australaves</taxon>
        <taxon>Passeriformes</taxon>
        <taxon>Sylvioidea</taxon>
        <taxon>Zosteropidae</taxon>
        <taxon>Zosterops</taxon>
    </lineage>
</organism>
<evidence type="ECO:0000313" key="1">
    <source>
        <dbReference type="EMBL" id="TRZ25693.1"/>
    </source>
</evidence>
<evidence type="ECO:0000313" key="2">
    <source>
        <dbReference type="Proteomes" id="UP000796761"/>
    </source>
</evidence>
<keyword evidence="2" id="KW-1185">Reference proteome</keyword>
<accession>A0A8K1GWJ3</accession>
<dbReference type="Proteomes" id="UP000796761">
    <property type="component" value="Unassembled WGS sequence"/>
</dbReference>
<dbReference type="AlphaFoldDB" id="A0A8K1GWJ3"/>
<reference evidence="1" key="1">
    <citation type="submission" date="2019-04" db="EMBL/GenBank/DDBJ databases">
        <title>Genome assembly of Zosterops borbonicus 15179.</title>
        <authorList>
            <person name="Leroy T."/>
            <person name="Anselmetti Y."/>
            <person name="Tilak M.-K."/>
            <person name="Nabholz B."/>
        </authorList>
    </citation>
    <scope>NUCLEOTIDE SEQUENCE</scope>
    <source>
        <strain evidence="1">HGM_15179</strain>
        <tissue evidence="1">Muscle</tissue>
    </source>
</reference>
<sequence>MAHSSRMDFYFLLLHGYSRSDINLGGASEDDQISTPKEESGKTLRLLSNLREILSKPYSRIKKYMNIQTFNRRSLWTEKLYKSCTQHSWASNATKLLSPQSCLFRFLLFLNVKIVKADLLGGEGPPKSIDSDGLISIQGRLGISSLKRRGITFYQYIQHSIFVNREGKSLSMKSPMYKQRNKLFINGKVMLFQSVQGIFKKEDRQAHDLYLVCSQFFSPATLPGQGEWKFCLENLSGRSKSGNTIPKSQHKGGGEFGKVTETCFSFKRMQDQHIPPDD</sequence>
<name>A0A8K1GWJ3_9PASS</name>
<dbReference type="EMBL" id="SWJQ01000022">
    <property type="protein sequence ID" value="TRZ25693.1"/>
    <property type="molecule type" value="Genomic_DNA"/>
</dbReference>
<proteinExistence type="predicted"/>
<comment type="caution">
    <text evidence="1">The sequence shown here is derived from an EMBL/GenBank/DDBJ whole genome shotgun (WGS) entry which is preliminary data.</text>
</comment>
<gene>
    <name evidence="1" type="ORF">HGM15179_001412</name>
</gene>